<evidence type="ECO:0008006" key="2">
    <source>
        <dbReference type="Google" id="ProtNLM"/>
    </source>
</evidence>
<protein>
    <recommendedName>
        <fullName evidence="2">FlgN protein</fullName>
    </recommendedName>
</protein>
<dbReference type="AlphaFoldDB" id="A0A1V5MLC8"/>
<gene>
    <name evidence="1" type="ORF">BWY73_00023</name>
</gene>
<dbReference type="Proteomes" id="UP000485484">
    <property type="component" value="Unassembled WGS sequence"/>
</dbReference>
<comment type="caution">
    <text evidence="1">The sequence shown here is derived from an EMBL/GenBank/DDBJ whole genome shotgun (WGS) entry which is preliminary data.</text>
</comment>
<accession>A0A1V5MLC8</accession>
<reference evidence="1" key="1">
    <citation type="submission" date="2017-02" db="EMBL/GenBank/DDBJ databases">
        <title>Delving into the versatile metabolic prowess of the omnipresent phylum Bacteroidetes.</title>
        <authorList>
            <person name="Nobu M.K."/>
            <person name="Mei R."/>
            <person name="Narihiro T."/>
            <person name="Kuroda K."/>
            <person name="Liu W.-T."/>
        </authorList>
    </citation>
    <scope>NUCLEOTIDE SEQUENCE</scope>
    <source>
        <strain evidence="1">ADurb.Bin417</strain>
    </source>
</reference>
<organism evidence="1">
    <name type="scientific">candidate division TA06 bacterium ADurb.Bin417</name>
    <dbReference type="NCBI Taxonomy" id="1852828"/>
    <lineage>
        <taxon>Bacteria</taxon>
        <taxon>Bacteria division TA06</taxon>
    </lineage>
</organism>
<sequence length="138" mass="15833">MPKTDFPGFLRKVKPEITLVEGLLRQPLSEEPEGLIADLLKIEVWYARIQTILAFAEGYLDLAEREKLPTKETRTELDREKELASRVAAERLLRDRASGLVEALKTRIMLGQTLLNYYRDVHVSDRPRTRKPSGPDGF</sequence>
<evidence type="ECO:0000313" key="1">
    <source>
        <dbReference type="EMBL" id="OPZ93925.1"/>
    </source>
</evidence>
<dbReference type="EMBL" id="MWAK01000002">
    <property type="protein sequence ID" value="OPZ93925.1"/>
    <property type="molecule type" value="Genomic_DNA"/>
</dbReference>
<proteinExistence type="predicted"/>
<name>A0A1V5MLC8_UNCT6</name>